<dbReference type="EMBL" id="BOOC01000064">
    <property type="protein sequence ID" value="GIH44604.1"/>
    <property type="molecule type" value="Genomic_DNA"/>
</dbReference>
<proteinExistence type="predicted"/>
<comment type="caution">
    <text evidence="1">The sequence shown here is derived from an EMBL/GenBank/DDBJ whole genome shotgun (WGS) entry which is preliminary data.</text>
</comment>
<name>A0ABQ4GC53_9ACTN</name>
<sequence>MGAEWDLTEVDDLIEHLAAAVPKTEELCSVVVRKTAFDTVAGGQTRVAVDTGHLKSTIGVDFDNDGLGFEAGPTASYGAHVEYGTKPHIIRPRNAKALHWVDEHGDDVFARLVHHPGTAPQPYMRPAFDEATAPLPEILAQVGEKVLRG</sequence>
<reference evidence="1 2" key="1">
    <citation type="submission" date="2021-01" db="EMBL/GenBank/DDBJ databases">
        <title>Whole genome shotgun sequence of Microbispora corallina NBRC 16416.</title>
        <authorList>
            <person name="Komaki H."/>
            <person name="Tamura T."/>
        </authorList>
    </citation>
    <scope>NUCLEOTIDE SEQUENCE [LARGE SCALE GENOMIC DNA]</scope>
    <source>
        <strain evidence="1 2">NBRC 16416</strain>
    </source>
</reference>
<dbReference type="Pfam" id="PF04883">
    <property type="entry name" value="HK97-gp10_like"/>
    <property type="match status" value="1"/>
</dbReference>
<dbReference type="Proteomes" id="UP000603904">
    <property type="component" value="Unassembled WGS sequence"/>
</dbReference>
<evidence type="ECO:0000313" key="1">
    <source>
        <dbReference type="EMBL" id="GIH44604.1"/>
    </source>
</evidence>
<evidence type="ECO:0000313" key="2">
    <source>
        <dbReference type="Proteomes" id="UP000603904"/>
    </source>
</evidence>
<evidence type="ECO:0008006" key="3">
    <source>
        <dbReference type="Google" id="ProtNLM"/>
    </source>
</evidence>
<accession>A0ABQ4GC53</accession>
<protein>
    <recommendedName>
        <fullName evidence="3">HK97 gp10 family phage protein</fullName>
    </recommendedName>
</protein>
<dbReference type="InterPro" id="IPR010064">
    <property type="entry name" value="HK97-gp10_tail"/>
</dbReference>
<keyword evidence="2" id="KW-1185">Reference proteome</keyword>
<gene>
    <name evidence="1" type="ORF">Mco01_76040</name>
</gene>
<organism evidence="1 2">
    <name type="scientific">Microbispora corallina</name>
    <dbReference type="NCBI Taxonomy" id="83302"/>
    <lineage>
        <taxon>Bacteria</taxon>
        <taxon>Bacillati</taxon>
        <taxon>Actinomycetota</taxon>
        <taxon>Actinomycetes</taxon>
        <taxon>Streptosporangiales</taxon>
        <taxon>Streptosporangiaceae</taxon>
        <taxon>Microbispora</taxon>
    </lineage>
</organism>